<accession>A0A8J3N9N0</accession>
<keyword evidence="3" id="KW-0804">Transcription</keyword>
<dbReference type="AlphaFoldDB" id="A0A8J3N9N0"/>
<dbReference type="Pfam" id="PF17922">
    <property type="entry name" value="TetR_C_17"/>
    <property type="match status" value="1"/>
</dbReference>
<keyword evidence="7" id="KW-1185">Reference proteome</keyword>
<keyword evidence="2 4" id="KW-0238">DNA-binding</keyword>
<gene>
    <name evidence="6" type="ORF">KSF_110210</name>
</gene>
<dbReference type="PROSITE" id="PS50977">
    <property type="entry name" value="HTH_TETR_2"/>
    <property type="match status" value="1"/>
</dbReference>
<feature type="domain" description="HTH tetR-type" evidence="5">
    <location>
        <begin position="9"/>
        <end position="69"/>
    </location>
</feature>
<dbReference type="Pfam" id="PF00440">
    <property type="entry name" value="TetR_N"/>
    <property type="match status" value="1"/>
</dbReference>
<evidence type="ECO:0000256" key="4">
    <source>
        <dbReference type="PROSITE-ProRule" id="PRU00335"/>
    </source>
</evidence>
<keyword evidence="1" id="KW-0805">Transcription regulation</keyword>
<dbReference type="SUPFAM" id="SSF48498">
    <property type="entry name" value="Tetracyclin repressor-like, C-terminal domain"/>
    <property type="match status" value="1"/>
</dbReference>
<protein>
    <submittedName>
        <fullName evidence="6">TetR family transcriptional regulator</fullName>
    </submittedName>
</protein>
<dbReference type="InterPro" id="IPR001647">
    <property type="entry name" value="HTH_TetR"/>
</dbReference>
<evidence type="ECO:0000256" key="2">
    <source>
        <dbReference type="ARBA" id="ARBA00023125"/>
    </source>
</evidence>
<dbReference type="Gene3D" id="1.10.357.10">
    <property type="entry name" value="Tetracycline Repressor, domain 2"/>
    <property type="match status" value="1"/>
</dbReference>
<dbReference type="FunFam" id="1.10.10.60:FF:000141">
    <property type="entry name" value="TetR family transcriptional regulator"/>
    <property type="match status" value="1"/>
</dbReference>
<dbReference type="InterPro" id="IPR041612">
    <property type="entry name" value="YfiR_C"/>
</dbReference>
<reference evidence="6" key="1">
    <citation type="submission" date="2020-10" db="EMBL/GenBank/DDBJ databases">
        <title>Taxonomic study of unclassified bacteria belonging to the class Ktedonobacteria.</title>
        <authorList>
            <person name="Yabe S."/>
            <person name="Wang C.M."/>
            <person name="Zheng Y."/>
            <person name="Sakai Y."/>
            <person name="Cavaletti L."/>
            <person name="Monciardini P."/>
            <person name="Donadio S."/>
        </authorList>
    </citation>
    <scope>NUCLEOTIDE SEQUENCE</scope>
    <source>
        <strain evidence="6">ID150040</strain>
    </source>
</reference>
<evidence type="ECO:0000256" key="3">
    <source>
        <dbReference type="ARBA" id="ARBA00023163"/>
    </source>
</evidence>
<dbReference type="GO" id="GO:0045892">
    <property type="term" value="P:negative regulation of DNA-templated transcription"/>
    <property type="evidence" value="ECO:0007669"/>
    <property type="project" value="UniProtKB-ARBA"/>
</dbReference>
<dbReference type="InterPro" id="IPR009057">
    <property type="entry name" value="Homeodomain-like_sf"/>
</dbReference>
<dbReference type="Gene3D" id="1.10.10.60">
    <property type="entry name" value="Homeodomain-like"/>
    <property type="match status" value="1"/>
</dbReference>
<name>A0A8J3N9N0_9CHLR</name>
<dbReference type="GO" id="GO:0000976">
    <property type="term" value="F:transcription cis-regulatory region binding"/>
    <property type="evidence" value="ECO:0007669"/>
    <property type="project" value="TreeGrafter"/>
</dbReference>
<dbReference type="PRINTS" id="PR00455">
    <property type="entry name" value="HTHTETR"/>
</dbReference>
<dbReference type="InterPro" id="IPR036271">
    <property type="entry name" value="Tet_transcr_reg_TetR-rel_C_sf"/>
</dbReference>
<proteinExistence type="predicted"/>
<comment type="caution">
    <text evidence="6">The sequence shown here is derived from an EMBL/GenBank/DDBJ whole genome shotgun (WGS) entry which is preliminary data.</text>
</comment>
<evidence type="ECO:0000259" key="5">
    <source>
        <dbReference type="PROSITE" id="PS50977"/>
    </source>
</evidence>
<dbReference type="Proteomes" id="UP000597444">
    <property type="component" value="Unassembled WGS sequence"/>
</dbReference>
<sequence>MSPRPDVSEERKSQILDAAIAVFARLGFHQARMDDIAQEAGLSKGALYLYYKSKDTIIAAILKYLFTQEMKVLHSFVATEQPGSVRTQLEQLTQQLAEAMNWMSRLMPIAFEFYAIAGRQKEVHQFLKEYFKEYRADIARLIQRGIDRGEFRAVNPQAVAITLTALYEGLALLFFVDPQAVQWSEQITTSTRLLLDGLASQPPSPQ</sequence>
<evidence type="ECO:0000313" key="6">
    <source>
        <dbReference type="EMBL" id="GHP00974.1"/>
    </source>
</evidence>
<feature type="DNA-binding region" description="H-T-H motif" evidence="4">
    <location>
        <begin position="32"/>
        <end position="51"/>
    </location>
</feature>
<dbReference type="PANTHER" id="PTHR30055:SF234">
    <property type="entry name" value="HTH-TYPE TRANSCRIPTIONAL REGULATOR BETI"/>
    <property type="match status" value="1"/>
</dbReference>
<dbReference type="GO" id="GO:0003700">
    <property type="term" value="F:DNA-binding transcription factor activity"/>
    <property type="evidence" value="ECO:0007669"/>
    <property type="project" value="TreeGrafter"/>
</dbReference>
<dbReference type="SUPFAM" id="SSF46689">
    <property type="entry name" value="Homeodomain-like"/>
    <property type="match status" value="1"/>
</dbReference>
<dbReference type="PANTHER" id="PTHR30055">
    <property type="entry name" value="HTH-TYPE TRANSCRIPTIONAL REGULATOR RUTR"/>
    <property type="match status" value="1"/>
</dbReference>
<dbReference type="RefSeq" id="WP_220211548.1">
    <property type="nucleotide sequence ID" value="NZ_BNJK01000004.1"/>
</dbReference>
<organism evidence="6 7">
    <name type="scientific">Reticulibacter mediterranei</name>
    <dbReference type="NCBI Taxonomy" id="2778369"/>
    <lineage>
        <taxon>Bacteria</taxon>
        <taxon>Bacillati</taxon>
        <taxon>Chloroflexota</taxon>
        <taxon>Ktedonobacteria</taxon>
        <taxon>Ktedonobacterales</taxon>
        <taxon>Reticulibacteraceae</taxon>
        <taxon>Reticulibacter</taxon>
    </lineage>
</organism>
<dbReference type="EMBL" id="BNJK01000004">
    <property type="protein sequence ID" value="GHP00974.1"/>
    <property type="molecule type" value="Genomic_DNA"/>
</dbReference>
<evidence type="ECO:0000313" key="7">
    <source>
        <dbReference type="Proteomes" id="UP000597444"/>
    </source>
</evidence>
<evidence type="ECO:0000256" key="1">
    <source>
        <dbReference type="ARBA" id="ARBA00023015"/>
    </source>
</evidence>
<dbReference type="InterPro" id="IPR050109">
    <property type="entry name" value="HTH-type_TetR-like_transc_reg"/>
</dbReference>